<dbReference type="GO" id="GO:0009276">
    <property type="term" value="C:Gram-negative-bacterium-type cell wall"/>
    <property type="evidence" value="ECO:0007669"/>
    <property type="project" value="InterPro"/>
</dbReference>
<dbReference type="AlphaFoldDB" id="A0A258HMG2"/>
<dbReference type="EMBL" id="NCEQ01000004">
    <property type="protein sequence ID" value="OYX57794.1"/>
    <property type="molecule type" value="Genomic_DNA"/>
</dbReference>
<dbReference type="Gene3D" id="3.30.420.380">
    <property type="match status" value="1"/>
</dbReference>
<dbReference type="Proteomes" id="UP000216147">
    <property type="component" value="Unassembled WGS sequence"/>
</dbReference>
<sequence length="377" mass="38457">MLGRPARSNLPSRGLWRIVDDRIIAVDRSYAGPTTVLVPSEDVLTLTVDLPFPTRAQRLANLAYALEDAVGEPLATLHFALGMEVAPRRHIAGVVRHARMQSWIALLAEAELEASILLPDALTLPMPSPGAWVVKAEADRALVRTDNGAGFALPLSAIDAAWTAAGKPRLQTVGDPLPEALADGVEHEAALLGSMGETVAVLPPLDLRQGPWAATRSGGPSVARTLALVAGIGVLAHIGILGIDTLLLHSMAEKKEAETRTLLQSVAPQIAAEDDLIAAAGRVLPSAGGGVRPFTRLLAQTSGALPGAGAVAFNSAVYAPGSLDLGVAVSDAATLDRAVAALNASGLTATGAPAAVDATQATNGLNATIQITPGGAG</sequence>
<dbReference type="InterPro" id="IPR043129">
    <property type="entry name" value="ATPase_NBD"/>
</dbReference>
<proteinExistence type="predicted"/>
<gene>
    <name evidence="2" type="ORF">B7Y86_04790</name>
</gene>
<organism evidence="2 3">
    <name type="scientific">Brevundimonas subvibrioides</name>
    <dbReference type="NCBI Taxonomy" id="74313"/>
    <lineage>
        <taxon>Bacteria</taxon>
        <taxon>Pseudomonadati</taxon>
        <taxon>Pseudomonadota</taxon>
        <taxon>Alphaproteobacteria</taxon>
        <taxon>Caulobacterales</taxon>
        <taxon>Caulobacteraceae</taxon>
        <taxon>Brevundimonas</taxon>
    </lineage>
</organism>
<dbReference type="Pfam" id="PF05134">
    <property type="entry name" value="T2SSL"/>
    <property type="match status" value="1"/>
</dbReference>
<evidence type="ECO:0000313" key="3">
    <source>
        <dbReference type="Proteomes" id="UP000216147"/>
    </source>
</evidence>
<dbReference type="PIRSF" id="PIRSF015761">
    <property type="entry name" value="Protein_L"/>
    <property type="match status" value="1"/>
</dbReference>
<dbReference type="GO" id="GO:0015628">
    <property type="term" value="P:protein secretion by the type II secretion system"/>
    <property type="evidence" value="ECO:0007669"/>
    <property type="project" value="InterPro"/>
</dbReference>
<dbReference type="GO" id="GO:0015627">
    <property type="term" value="C:type II protein secretion system complex"/>
    <property type="evidence" value="ECO:0007669"/>
    <property type="project" value="InterPro"/>
</dbReference>
<dbReference type="InterPro" id="IPR024230">
    <property type="entry name" value="GspL_cyto_dom"/>
</dbReference>
<dbReference type="InterPro" id="IPR007812">
    <property type="entry name" value="T2SS_protein-GspL"/>
</dbReference>
<evidence type="ECO:0000313" key="2">
    <source>
        <dbReference type="EMBL" id="OYX57794.1"/>
    </source>
</evidence>
<accession>A0A258HMG2</accession>
<evidence type="ECO:0000259" key="1">
    <source>
        <dbReference type="Pfam" id="PF05134"/>
    </source>
</evidence>
<reference evidence="2 3" key="1">
    <citation type="submission" date="2017-03" db="EMBL/GenBank/DDBJ databases">
        <title>Lifting the veil on microbial sulfur biogeochemistry in mining wastewaters.</title>
        <authorList>
            <person name="Kantor R.S."/>
            <person name="Colenbrander Nelson T."/>
            <person name="Marshall S."/>
            <person name="Bennett D."/>
            <person name="Apte S."/>
            <person name="Camacho D."/>
            <person name="Thomas B.C."/>
            <person name="Warren L.A."/>
            <person name="Banfield J.F."/>
        </authorList>
    </citation>
    <scope>NUCLEOTIDE SEQUENCE [LARGE SCALE GENOMIC DNA]</scope>
    <source>
        <strain evidence="2">32-68-21</strain>
    </source>
</reference>
<feature type="domain" description="GspL cytoplasmic actin-ATPase-like" evidence="1">
    <location>
        <begin position="29"/>
        <end position="182"/>
    </location>
</feature>
<dbReference type="SUPFAM" id="SSF53067">
    <property type="entry name" value="Actin-like ATPase domain"/>
    <property type="match status" value="1"/>
</dbReference>
<protein>
    <recommendedName>
        <fullName evidence="1">GspL cytoplasmic actin-ATPase-like domain-containing protein</fullName>
    </recommendedName>
</protein>
<name>A0A258HMG2_9CAUL</name>
<comment type="caution">
    <text evidence="2">The sequence shown here is derived from an EMBL/GenBank/DDBJ whole genome shotgun (WGS) entry which is preliminary data.</text>
</comment>
<dbReference type="CDD" id="cd24017">
    <property type="entry name" value="ASKHA_T2SSL_N"/>
    <property type="match status" value="1"/>
</dbReference>
<dbReference type="NCBIfam" id="TIGR01709">
    <property type="entry name" value="typeII_sec_gspL"/>
    <property type="match status" value="1"/>
</dbReference>